<protein>
    <submittedName>
        <fullName evidence="1">Uncharacterized protein</fullName>
    </submittedName>
</protein>
<gene>
    <name evidence="1" type="ORF">LP52_16190</name>
</gene>
<comment type="caution">
    <text evidence="1">The sequence shown here is derived from an EMBL/GenBank/DDBJ whole genome shotgun (WGS) entry which is preliminary data.</text>
</comment>
<sequence>MQVTVDDMAFDKEQQEALAAELEDAGVHVEIRDPEPGTRCARDERYSTSTTLMPTKVVDGEEDVEALGVSWYSDGSDRSRGADASEYRTRIDLTGDHSLVIENVVPNEGMRHRPTFLPVEGAPPACDPVPYDAHWRIDE</sequence>
<name>A0A0C2JG46_9ACTN</name>
<evidence type="ECO:0000313" key="2">
    <source>
        <dbReference type="Proteomes" id="UP000031675"/>
    </source>
</evidence>
<accession>A0A0C2JG46</accession>
<organism evidence="1 2">
    <name type="scientific">Streptomonospora alba</name>
    <dbReference type="NCBI Taxonomy" id="183763"/>
    <lineage>
        <taxon>Bacteria</taxon>
        <taxon>Bacillati</taxon>
        <taxon>Actinomycetota</taxon>
        <taxon>Actinomycetes</taxon>
        <taxon>Streptosporangiales</taxon>
        <taxon>Nocardiopsidaceae</taxon>
        <taxon>Streptomonospora</taxon>
    </lineage>
</organism>
<evidence type="ECO:0000313" key="1">
    <source>
        <dbReference type="EMBL" id="KIH97885.1"/>
    </source>
</evidence>
<dbReference type="AlphaFoldDB" id="A0A0C2JG46"/>
<reference evidence="2" key="1">
    <citation type="journal article" date="2015" name="Chem. Biol.">
        <title>Structure, bioactivity, and resistance mechanism of streptomonomicin, an unusual lasso Peptide from an understudied halophilic actinomycete.</title>
        <authorList>
            <person name="Metelev M."/>
            <person name="Tietz J.I."/>
            <person name="Melby J.O."/>
            <person name="Blair P.M."/>
            <person name="Zhu L."/>
            <person name="Livnat I."/>
            <person name="Severinov K."/>
            <person name="Mitchell D.A."/>
        </authorList>
    </citation>
    <scope>NUCLEOTIDE SEQUENCE [LARGE SCALE GENOMIC DNA]</scope>
    <source>
        <strain evidence="2">YIM 90003</strain>
    </source>
</reference>
<dbReference type="EMBL" id="JROO01000031">
    <property type="protein sequence ID" value="KIH97885.1"/>
    <property type="molecule type" value="Genomic_DNA"/>
</dbReference>
<proteinExistence type="predicted"/>
<keyword evidence="2" id="KW-1185">Reference proteome</keyword>
<dbReference type="Proteomes" id="UP000031675">
    <property type="component" value="Unassembled WGS sequence"/>
</dbReference>